<proteinExistence type="predicted"/>
<dbReference type="OrthoDB" id="188042at2759"/>
<dbReference type="PANTHER" id="PTHR48174:SF5">
    <property type="entry name" value="VACUOLAR PROTEIN SORTING-ASSOCIATED PROTEIN 62"/>
    <property type="match status" value="1"/>
</dbReference>
<evidence type="ECO:0000313" key="2">
    <source>
        <dbReference type="EMBL" id="QUC23236.1"/>
    </source>
</evidence>
<protein>
    <recommendedName>
        <fullName evidence="4">Vacuolar protein sorting-associated protein 62</fullName>
    </recommendedName>
</protein>
<dbReference type="PANTHER" id="PTHR48174">
    <property type="entry name" value="DUF946 FAMILY PROTEIN"/>
    <property type="match status" value="1"/>
</dbReference>
<keyword evidence="3" id="KW-1185">Reference proteome</keyword>
<keyword evidence="1" id="KW-0472">Membrane</keyword>
<dbReference type="Pfam" id="PF06101">
    <property type="entry name" value="Vps62"/>
    <property type="match status" value="1"/>
</dbReference>
<sequence>MPKAAPIDFKSSLIATELIFDHSGCPGVRHRKANTWGGEMVRVILLLSLLVAAACCSSANDGAESWLLAGGNRAVPDCVTRHAPLVWLHSEDPFRPSDLLQHVHHTRPTVDQSPIAGLPKLSLDNLETLNRVKTGQVALTSKDDVTTLPAWILGKVPDESGRTVNATPCVVVAVERGPQDLDAFYFYFYSYNRGANLTQVMEPVNRLIQDVEHGMHFGDHVGDWEHNMIRFRDGQPTGIYYSQHSGGAAYGWHDEGISLEDERPVVFSAYGSHANYPSPGNHIHDEALIDYCDAGKLWDPVLSAYFYHYHPATSTFTRLLPAGSAVPPTGNLGSFLHYTGLWGDARYPDDHPLQRTVPLFGLKRFVSGPLGPMAKQLVRGGLSPDSRGSKSWTQRLVGILMSWYPCCLRGWRKWLSGAVVAALLVLSMMGLGHGVKRYRARKGYKKIEADIPLGDIDPPGRVAWRGDGEA</sequence>
<dbReference type="InterPro" id="IPR009291">
    <property type="entry name" value="Vps62"/>
</dbReference>
<keyword evidence="1" id="KW-1133">Transmembrane helix</keyword>
<gene>
    <name evidence="2" type="ORF">UV8b_07477</name>
</gene>
<evidence type="ECO:0000313" key="3">
    <source>
        <dbReference type="Proteomes" id="UP000027002"/>
    </source>
</evidence>
<name>A0A8E5MKM8_USTVR</name>
<evidence type="ECO:0000256" key="1">
    <source>
        <dbReference type="SAM" id="Phobius"/>
    </source>
</evidence>
<dbReference type="EMBL" id="CP072758">
    <property type="protein sequence ID" value="QUC23236.1"/>
    <property type="molecule type" value="Genomic_DNA"/>
</dbReference>
<reference evidence="2" key="1">
    <citation type="submission" date="2020-03" db="EMBL/GenBank/DDBJ databases">
        <title>A mixture of massive structural variations and highly conserved coding sequences in Ustilaginoidea virens genome.</title>
        <authorList>
            <person name="Zhang K."/>
            <person name="Zhao Z."/>
            <person name="Zhang Z."/>
            <person name="Li Y."/>
            <person name="Hsiang T."/>
            <person name="Sun W."/>
        </authorList>
    </citation>
    <scope>NUCLEOTIDE SEQUENCE</scope>
    <source>
        <strain evidence="2">UV-8b</strain>
    </source>
</reference>
<keyword evidence="1" id="KW-0812">Transmembrane</keyword>
<dbReference type="RefSeq" id="XP_043000909.1">
    <property type="nucleotide sequence ID" value="XM_043144974.1"/>
</dbReference>
<feature type="transmembrane region" description="Helical" evidence="1">
    <location>
        <begin position="414"/>
        <end position="435"/>
    </location>
</feature>
<organism evidence="2 3">
    <name type="scientific">Ustilaginoidea virens</name>
    <name type="common">Rice false smut fungus</name>
    <name type="synonym">Villosiclava virens</name>
    <dbReference type="NCBI Taxonomy" id="1159556"/>
    <lineage>
        <taxon>Eukaryota</taxon>
        <taxon>Fungi</taxon>
        <taxon>Dikarya</taxon>
        <taxon>Ascomycota</taxon>
        <taxon>Pezizomycotina</taxon>
        <taxon>Sordariomycetes</taxon>
        <taxon>Hypocreomycetidae</taxon>
        <taxon>Hypocreales</taxon>
        <taxon>Clavicipitaceae</taxon>
        <taxon>Ustilaginoidea</taxon>
    </lineage>
</organism>
<evidence type="ECO:0008006" key="4">
    <source>
        <dbReference type="Google" id="ProtNLM"/>
    </source>
</evidence>
<dbReference type="GeneID" id="66068254"/>
<dbReference type="AlphaFoldDB" id="A0A8E5MKM8"/>
<dbReference type="Proteomes" id="UP000027002">
    <property type="component" value="Chromosome 6"/>
</dbReference>
<dbReference type="KEGG" id="uvi:66068254"/>
<accession>A0A8E5MKM8</accession>